<accession>A0A2K8KG20</accession>
<dbReference type="Pfam" id="PF01336">
    <property type="entry name" value="tRNA_anti-codon"/>
    <property type="match status" value="1"/>
</dbReference>
<keyword evidence="3" id="KW-0808">Transferase</keyword>
<dbReference type="CDD" id="cd04485">
    <property type="entry name" value="DnaE_OBF"/>
    <property type="match status" value="1"/>
</dbReference>
<dbReference type="Gene3D" id="3.20.20.140">
    <property type="entry name" value="Metal-dependent hydrolases"/>
    <property type="match status" value="1"/>
</dbReference>
<evidence type="ECO:0000256" key="6">
    <source>
        <dbReference type="ARBA" id="ARBA00022932"/>
    </source>
</evidence>
<dbReference type="CDD" id="cd07431">
    <property type="entry name" value="PHP_PolIIIA"/>
    <property type="match status" value="1"/>
</dbReference>
<dbReference type="Pfam" id="PF02811">
    <property type="entry name" value="PHP"/>
    <property type="match status" value="1"/>
</dbReference>
<dbReference type="Pfam" id="PF17657">
    <property type="entry name" value="DNA_pol3_finger"/>
    <property type="match status" value="1"/>
</dbReference>
<dbReference type="PANTHER" id="PTHR32294:SF0">
    <property type="entry name" value="DNA POLYMERASE III SUBUNIT ALPHA"/>
    <property type="match status" value="1"/>
</dbReference>
<dbReference type="GO" id="GO:0005737">
    <property type="term" value="C:cytoplasm"/>
    <property type="evidence" value="ECO:0007669"/>
    <property type="project" value="UniProtKB-SubCell"/>
</dbReference>
<evidence type="ECO:0000256" key="5">
    <source>
        <dbReference type="ARBA" id="ARBA00022705"/>
    </source>
</evidence>
<organism evidence="11 12">
    <name type="scientific">Spiroplasma clarkii</name>
    <dbReference type="NCBI Taxonomy" id="2139"/>
    <lineage>
        <taxon>Bacteria</taxon>
        <taxon>Bacillati</taxon>
        <taxon>Mycoplasmatota</taxon>
        <taxon>Mollicutes</taxon>
        <taxon>Entomoplasmatales</taxon>
        <taxon>Spiroplasmataceae</taxon>
        <taxon>Spiroplasma</taxon>
    </lineage>
</organism>
<dbReference type="GO" id="GO:0008408">
    <property type="term" value="F:3'-5' exonuclease activity"/>
    <property type="evidence" value="ECO:0007669"/>
    <property type="project" value="InterPro"/>
</dbReference>
<dbReference type="Gene3D" id="1.10.10.1600">
    <property type="entry name" value="Bacterial DNA polymerase III alpha subunit, thumb domain"/>
    <property type="match status" value="1"/>
</dbReference>
<keyword evidence="5" id="KW-0235">DNA replication</keyword>
<evidence type="ECO:0000256" key="4">
    <source>
        <dbReference type="ARBA" id="ARBA00022695"/>
    </source>
</evidence>
<dbReference type="InterPro" id="IPR011708">
    <property type="entry name" value="DNA_pol3_alpha_NTPase_dom"/>
</dbReference>
<dbReference type="InterPro" id="IPR041931">
    <property type="entry name" value="DNA_pol3_alpha_thumb_dom"/>
</dbReference>
<dbReference type="EMBL" id="CP024870">
    <property type="protein sequence ID" value="ATX70625.1"/>
    <property type="molecule type" value="Genomic_DNA"/>
</dbReference>
<evidence type="ECO:0000259" key="9">
    <source>
        <dbReference type="Pfam" id="PF07733"/>
    </source>
</evidence>
<dbReference type="Proteomes" id="UP000231179">
    <property type="component" value="Chromosome"/>
</dbReference>
<comment type="subcellular location">
    <subcellularLocation>
        <location evidence="1">Cytoplasm</location>
    </subcellularLocation>
</comment>
<evidence type="ECO:0000259" key="10">
    <source>
        <dbReference type="Pfam" id="PF17657"/>
    </source>
</evidence>
<evidence type="ECO:0000259" key="7">
    <source>
        <dbReference type="Pfam" id="PF01336"/>
    </source>
</evidence>
<feature type="domain" description="OB" evidence="7">
    <location>
        <begin position="929"/>
        <end position="995"/>
    </location>
</feature>
<feature type="domain" description="DNA polymerase III alpha subunit finger" evidence="10">
    <location>
        <begin position="513"/>
        <end position="676"/>
    </location>
</feature>
<dbReference type="Pfam" id="PF07733">
    <property type="entry name" value="DNA_pol3_alpha"/>
    <property type="match status" value="1"/>
</dbReference>
<name>A0A2K8KG20_9MOLU</name>
<keyword evidence="6" id="KW-0239">DNA-directed DNA polymerase</keyword>
<dbReference type="NCBIfam" id="TIGR00594">
    <property type="entry name" value="polc"/>
    <property type="match status" value="1"/>
</dbReference>
<keyword evidence="12" id="KW-1185">Reference proteome</keyword>
<evidence type="ECO:0000259" key="8">
    <source>
        <dbReference type="Pfam" id="PF02811"/>
    </source>
</evidence>
<dbReference type="InterPro" id="IPR004805">
    <property type="entry name" value="DnaE2/DnaE/PolC"/>
</dbReference>
<dbReference type="GO" id="GO:0006260">
    <property type="term" value="P:DNA replication"/>
    <property type="evidence" value="ECO:0007669"/>
    <property type="project" value="UniProtKB-KW"/>
</dbReference>
<protein>
    <submittedName>
        <fullName evidence="11">DNA polymerase III subunit alpha</fullName>
    </submittedName>
</protein>
<evidence type="ECO:0000256" key="3">
    <source>
        <dbReference type="ARBA" id="ARBA00022679"/>
    </source>
</evidence>
<comment type="similarity">
    <text evidence="2">Belongs to the DNA polymerase type-C family. DnaE subfamily.</text>
</comment>
<evidence type="ECO:0000313" key="11">
    <source>
        <dbReference type="EMBL" id="ATX70625.1"/>
    </source>
</evidence>
<evidence type="ECO:0000313" key="12">
    <source>
        <dbReference type="Proteomes" id="UP000231179"/>
    </source>
</evidence>
<feature type="domain" description="Bacterial DNA polymerase III alpha subunit NTPase" evidence="9">
    <location>
        <begin position="257"/>
        <end position="510"/>
    </location>
</feature>
<proteinExistence type="inferred from homology"/>
<dbReference type="GO" id="GO:0003676">
    <property type="term" value="F:nucleic acid binding"/>
    <property type="evidence" value="ECO:0007669"/>
    <property type="project" value="InterPro"/>
</dbReference>
<dbReference type="GO" id="GO:0003887">
    <property type="term" value="F:DNA-directed DNA polymerase activity"/>
    <property type="evidence" value="ECO:0007669"/>
    <property type="project" value="UniProtKB-KW"/>
</dbReference>
<dbReference type="RefSeq" id="WP_169921832.1">
    <property type="nucleotide sequence ID" value="NZ_CP024870.1"/>
</dbReference>
<dbReference type="InterPro" id="IPR004013">
    <property type="entry name" value="PHP_dom"/>
</dbReference>
<keyword evidence="4" id="KW-0548">Nucleotidyltransferase</keyword>
<evidence type="ECO:0000256" key="1">
    <source>
        <dbReference type="ARBA" id="ARBA00004496"/>
    </source>
</evidence>
<sequence>MKYTNLINVQSCYNFLNSTIKPQDYLGFLATNNLKVGFYADLNTMYGAAEFVELALNYDIKPIIGVAFELTYGRIHFFAKNHIGYQVISKLSSIACVDEKIDIDHLESEIFKSTYDYDNVWVIFSPSVENYVHFKEKIEDRFKTNLFFGITKTNSVWISKNVQNVVFANEINFLNEEDFFVQKVLKAIKDGTTLSETNNPEKNYYYDSERVSKYINLEVHNQNITLITNNTNTDVINSGVDHFLTYPNSKNIPSKNYLQNLCETALDNLTNIDRQEYLNRLNYEVEVIASMGFIDYFLVVADMIWYAESKNILVGPGRGSAAGSLVAFLLGITKLDPIKCELLFERFLNPERITKPDIDIDFQDDKRDLILEYLFEKYGAQHFATITTFQTIGIKNAIRDCGRVFELEADVINTMSKQVRDGNVKDLQKAIGESDYLQKCQQKYSEVFEIMQKIIGLPRQTGTHAAGVVFCDDMLNEIVPTKVGINGIAQTQFPMNYLEKIGLIKTDILGLRNLSTIQEILSSVKTSTKKTLKLNEIPLNDKNTFELLRAGDTSGIFQLESSGMTEVLKKMKVNSIDDIAITSSLYRPGPQENIPVFIARKNGLDKKYQIDKNLQEILGKTYGIIVYQEQVMMILQTVAGLSLARADIVRRAMGKKDAVLMHDFQEEFVKGAVKKGYESKQAFELWNYIEKFAQYGFNKSHALAYSLVSYWMAYLKTNYKAEFYCSLLNGVIGNDHKTAQYLTELRNLGYKINGPNIKNPNSIYYFANSMINIPLNVIKGIGPEFIKIIKKIFSEDKSSLNSLLKILAKLSGNGLTEQRYTALVFGGAFDSYGFSRRCLMAYRDLILNLAQVSAVEGFADLELDLPTNLKDRLEINADYEKEYLGFYLTSHPVAAVRKMLVKSENLFYVANLTKKDIVCDILVRIDNLITKVDKNGKKMCFLDVSDETGTIGVTIFASQYETMQNQIGLSKYLVIKVKTQSYNDKITCVLETIKKVIK</sequence>
<gene>
    <name evidence="11" type="primary">dnaE</name>
    <name evidence="11" type="ORF">SCLAR_v1c02950</name>
</gene>
<dbReference type="AlphaFoldDB" id="A0A2K8KG20"/>
<dbReference type="PANTHER" id="PTHR32294">
    <property type="entry name" value="DNA POLYMERASE III SUBUNIT ALPHA"/>
    <property type="match status" value="1"/>
</dbReference>
<evidence type="ECO:0000256" key="2">
    <source>
        <dbReference type="ARBA" id="ARBA00009496"/>
    </source>
</evidence>
<dbReference type="InterPro" id="IPR040982">
    <property type="entry name" value="DNA_pol3_finger"/>
</dbReference>
<reference evidence="11 12" key="1">
    <citation type="submission" date="2017-11" db="EMBL/GenBank/DDBJ databases">
        <title>Complete genome sequence of Spiroplasma clarkii CN-5 (DSM 19994).</title>
        <authorList>
            <person name="Tsai Y.-M."/>
            <person name="Chang A."/>
            <person name="Lo W.-S."/>
            <person name="Kuo C.-H."/>
        </authorList>
    </citation>
    <scope>NUCLEOTIDE SEQUENCE [LARGE SCALE GENOMIC DNA]</scope>
    <source>
        <strain evidence="11 12">CN-5</strain>
    </source>
</reference>
<feature type="domain" description="PHP" evidence="8">
    <location>
        <begin position="9"/>
        <end position="100"/>
    </location>
</feature>
<dbReference type="InterPro" id="IPR004365">
    <property type="entry name" value="NA-bd_OB_tRNA"/>
</dbReference>